<dbReference type="InterPro" id="IPR018060">
    <property type="entry name" value="HTH_AraC"/>
</dbReference>
<dbReference type="PANTHER" id="PTHR43280">
    <property type="entry name" value="ARAC-FAMILY TRANSCRIPTIONAL REGULATOR"/>
    <property type="match status" value="1"/>
</dbReference>
<gene>
    <name evidence="9" type="ORF">DWV29_26920</name>
</gene>
<keyword evidence="3 9" id="KW-0238">DNA-binding</keyword>
<dbReference type="SMART" id="SM00448">
    <property type="entry name" value="REC"/>
    <property type="match status" value="1"/>
</dbReference>
<dbReference type="SUPFAM" id="SSF46689">
    <property type="entry name" value="Homeodomain-like"/>
    <property type="match status" value="1"/>
</dbReference>
<evidence type="ECO:0000313" key="9">
    <source>
        <dbReference type="EMBL" id="RGX21174.1"/>
    </source>
</evidence>
<dbReference type="PRINTS" id="PR00032">
    <property type="entry name" value="HTHARAC"/>
</dbReference>
<proteinExistence type="predicted"/>
<evidence type="ECO:0000256" key="1">
    <source>
        <dbReference type="ARBA" id="ARBA00018672"/>
    </source>
</evidence>
<evidence type="ECO:0000259" key="7">
    <source>
        <dbReference type="PROSITE" id="PS01124"/>
    </source>
</evidence>
<dbReference type="GO" id="GO:0003700">
    <property type="term" value="F:DNA-binding transcription factor activity"/>
    <property type="evidence" value="ECO:0007669"/>
    <property type="project" value="InterPro"/>
</dbReference>
<dbReference type="GO" id="GO:0043565">
    <property type="term" value="F:sequence-specific DNA binding"/>
    <property type="evidence" value="ECO:0007669"/>
    <property type="project" value="InterPro"/>
</dbReference>
<dbReference type="PROSITE" id="PS50110">
    <property type="entry name" value="RESPONSE_REGULATORY"/>
    <property type="match status" value="1"/>
</dbReference>
<dbReference type="SMART" id="SM00342">
    <property type="entry name" value="HTH_ARAC"/>
    <property type="match status" value="1"/>
</dbReference>
<evidence type="ECO:0000256" key="2">
    <source>
        <dbReference type="ARBA" id="ARBA00023015"/>
    </source>
</evidence>
<protein>
    <recommendedName>
        <fullName evidence="1">Stage 0 sporulation protein A homolog</fullName>
    </recommendedName>
</protein>
<dbReference type="AlphaFoldDB" id="A0A413F744"/>
<dbReference type="InterPro" id="IPR020449">
    <property type="entry name" value="Tscrpt_reg_AraC-type_HTH"/>
</dbReference>
<keyword evidence="6" id="KW-0597">Phosphoprotein</keyword>
<dbReference type="InterPro" id="IPR011006">
    <property type="entry name" value="CheY-like_superfamily"/>
</dbReference>
<dbReference type="CDD" id="cd17536">
    <property type="entry name" value="REC_YesN-like"/>
    <property type="match status" value="1"/>
</dbReference>
<evidence type="ECO:0000256" key="3">
    <source>
        <dbReference type="ARBA" id="ARBA00023125"/>
    </source>
</evidence>
<accession>A0A413F744</accession>
<comment type="caution">
    <text evidence="9">The sequence shown here is derived from an EMBL/GenBank/DDBJ whole genome shotgun (WGS) entry which is preliminary data.</text>
</comment>
<evidence type="ECO:0000313" key="10">
    <source>
        <dbReference type="Proteomes" id="UP000283880"/>
    </source>
</evidence>
<dbReference type="Gene3D" id="1.10.10.60">
    <property type="entry name" value="Homeodomain-like"/>
    <property type="match status" value="2"/>
</dbReference>
<evidence type="ECO:0000256" key="5">
    <source>
        <dbReference type="ARBA" id="ARBA00024867"/>
    </source>
</evidence>
<evidence type="ECO:0000259" key="8">
    <source>
        <dbReference type="PROSITE" id="PS50110"/>
    </source>
</evidence>
<dbReference type="Proteomes" id="UP000283880">
    <property type="component" value="Unassembled WGS sequence"/>
</dbReference>
<dbReference type="Gene3D" id="3.40.50.2300">
    <property type="match status" value="1"/>
</dbReference>
<evidence type="ECO:0000256" key="4">
    <source>
        <dbReference type="ARBA" id="ARBA00023163"/>
    </source>
</evidence>
<organism evidence="9 10">
    <name type="scientific">Enterocloster asparagiformis</name>
    <dbReference type="NCBI Taxonomy" id="333367"/>
    <lineage>
        <taxon>Bacteria</taxon>
        <taxon>Bacillati</taxon>
        <taxon>Bacillota</taxon>
        <taxon>Clostridia</taxon>
        <taxon>Lachnospirales</taxon>
        <taxon>Lachnospiraceae</taxon>
        <taxon>Enterocloster</taxon>
    </lineage>
</organism>
<dbReference type="PANTHER" id="PTHR43280:SF10">
    <property type="entry name" value="REGULATORY PROTEIN POCR"/>
    <property type="match status" value="1"/>
</dbReference>
<feature type="modified residue" description="4-aspartylphosphate" evidence="6">
    <location>
        <position position="54"/>
    </location>
</feature>
<reference evidence="9 10" key="1">
    <citation type="submission" date="2018-08" db="EMBL/GenBank/DDBJ databases">
        <title>A genome reference for cultivated species of the human gut microbiota.</title>
        <authorList>
            <person name="Zou Y."/>
            <person name="Xue W."/>
            <person name="Luo G."/>
        </authorList>
    </citation>
    <scope>NUCLEOTIDE SEQUENCE [LARGE SCALE GENOMIC DNA]</scope>
    <source>
        <strain evidence="9 10">AF04-15</strain>
    </source>
</reference>
<dbReference type="PROSITE" id="PS01124">
    <property type="entry name" value="HTH_ARAC_FAMILY_2"/>
    <property type="match status" value="1"/>
</dbReference>
<dbReference type="InterPro" id="IPR001789">
    <property type="entry name" value="Sig_transdc_resp-reg_receiver"/>
</dbReference>
<name>A0A413F744_9FIRM</name>
<dbReference type="EMBL" id="QSBM01000033">
    <property type="protein sequence ID" value="RGX21174.1"/>
    <property type="molecule type" value="Genomic_DNA"/>
</dbReference>
<comment type="function">
    <text evidence="5">May play the central regulatory role in sporulation. It may be an element of the effector pathway responsible for the activation of sporulation genes in response to nutritional stress. Spo0A may act in concert with spo0H (a sigma factor) to control the expression of some genes that are critical to the sporulation process.</text>
</comment>
<dbReference type="SUPFAM" id="SSF52172">
    <property type="entry name" value="CheY-like"/>
    <property type="match status" value="1"/>
</dbReference>
<dbReference type="Pfam" id="PF12833">
    <property type="entry name" value="HTH_18"/>
    <property type="match status" value="1"/>
</dbReference>
<feature type="domain" description="HTH araC/xylS-type" evidence="7">
    <location>
        <begin position="405"/>
        <end position="503"/>
    </location>
</feature>
<sequence>MKILIVEDEIKTLNGIEGLIRQLGEPYHVVGKARNGLEGIELALLENPDLIMTDIRMGEMDGLEMIKQLNDRRFSCKYLILSGYADFQYAREAMTLGSVDYLLKPMTKDMLKEALCKIDGILENEKASIRVSSFSAQELFERVFLAPEISGPVFRAEFYSRFEDAEELHLLLVRGENRFVDTVKKQIVEGLRQSMDPDRLLVCAQKGSQEIYMLIRGGEREAVKCLVGRQICRLYEKGLDDKVFSFHSFQGIENLEDAGKRVRDNAGWSLTLGRRQIISDERIRELAIQKFIYPSDLEQAIIRRINTGELGEIEDDIRAFVRFLNDKTYACADIREALVCLTVAVLYAIRKASYGVYENISHLNLMDWIRQLLFTDHYIQIMMNVLMQYRHYHDGLHHNAHPLVQKALRIIDQGYKGELSLEEIAGSLSVTPEYLSTLFIRELGIKFTTYCTQRRIECAKHLLADPNRKIYEVAGESGYGDVKYFCKVFKKYTGLSPGEYQKNQS</sequence>
<keyword evidence="2" id="KW-0805">Transcription regulation</keyword>
<dbReference type="Pfam" id="PF00072">
    <property type="entry name" value="Response_reg"/>
    <property type="match status" value="1"/>
</dbReference>
<evidence type="ECO:0000256" key="6">
    <source>
        <dbReference type="PROSITE-ProRule" id="PRU00169"/>
    </source>
</evidence>
<dbReference type="RefSeq" id="WP_007713520.1">
    <property type="nucleotide sequence ID" value="NZ_BAABXR010000001.1"/>
</dbReference>
<dbReference type="InterPro" id="IPR009057">
    <property type="entry name" value="Homeodomain-like_sf"/>
</dbReference>
<keyword evidence="4" id="KW-0804">Transcription</keyword>
<feature type="domain" description="Response regulatory" evidence="8">
    <location>
        <begin position="2"/>
        <end position="119"/>
    </location>
</feature>
<dbReference type="OrthoDB" id="9794370at2"/>
<dbReference type="GO" id="GO:0000160">
    <property type="term" value="P:phosphorelay signal transduction system"/>
    <property type="evidence" value="ECO:0007669"/>
    <property type="project" value="InterPro"/>
</dbReference>